<dbReference type="GO" id="GO:0030247">
    <property type="term" value="F:polysaccharide binding"/>
    <property type="evidence" value="ECO:0007669"/>
    <property type="project" value="InterPro"/>
</dbReference>
<protein>
    <recommendedName>
        <fullName evidence="2">non-specific serine/threonine protein kinase</fullName>
        <ecNumber evidence="2">2.7.11.1</ecNumber>
    </recommendedName>
</protein>
<dbReference type="GO" id="GO:0016020">
    <property type="term" value="C:membrane"/>
    <property type="evidence" value="ECO:0007669"/>
    <property type="project" value="UniProtKB-SubCell"/>
</dbReference>
<comment type="catalytic activity">
    <reaction evidence="5">
        <text>L-threonyl-[protein] + ATP = O-phospho-L-threonyl-[protein] + ADP + H(+)</text>
        <dbReference type="Rhea" id="RHEA:46608"/>
        <dbReference type="Rhea" id="RHEA-COMP:11060"/>
        <dbReference type="Rhea" id="RHEA-COMP:11605"/>
        <dbReference type="ChEBI" id="CHEBI:15378"/>
        <dbReference type="ChEBI" id="CHEBI:30013"/>
        <dbReference type="ChEBI" id="CHEBI:30616"/>
        <dbReference type="ChEBI" id="CHEBI:61977"/>
        <dbReference type="ChEBI" id="CHEBI:456216"/>
        <dbReference type="EC" id="2.7.11.1"/>
    </reaction>
</comment>
<evidence type="ECO:0000256" key="7">
    <source>
        <dbReference type="SAM" id="SignalP"/>
    </source>
</evidence>
<dbReference type="OrthoDB" id="1933476at2759"/>
<sequence>MEQLLCFIFFHIFIIVLAPQLALASDPACRDTCGSLSVKFPFGTGVGCGSPRFQPYISCSQSSDGGDQLLLRTHTGVYPITSISYEAAAFTVTPPLMSNCTSMQPSPNLGLDWASPFQLGPSAFILLSCPPSLTSKASPPICDPSLSHLCASIYTCPAVVSLGLPLFPPTNSCCVYSPANFNTKGELDLHALKCAAYASVMTLGDYPTDPTRWEYGVAFKYTQGKFDNYGMDTKCYTCDSSGGVCGYAPPSNSFVCVCGNGFNTSSNCNGYSFSGIWSSGSRPTRKAWWGVLAWLGVLASLTIGMPT</sequence>
<comment type="caution">
    <text evidence="10">The sequence shown here is derived from an EMBL/GenBank/DDBJ whole genome shotgun (WGS) entry which is preliminary data.</text>
</comment>
<dbReference type="Gramene" id="Vitis07g01763.t01">
    <property type="protein sequence ID" value="Vitis07g01763.t01.CDS"/>
    <property type="gene ID" value="Vitis07g01763"/>
</dbReference>
<dbReference type="Pfam" id="PF13947">
    <property type="entry name" value="GUB_WAK_bind"/>
    <property type="match status" value="1"/>
</dbReference>
<evidence type="ECO:0000313" key="11">
    <source>
        <dbReference type="Proteomes" id="UP000288805"/>
    </source>
</evidence>
<dbReference type="InterPro" id="IPR032872">
    <property type="entry name" value="WAK_assoc_C"/>
</dbReference>
<evidence type="ECO:0000259" key="9">
    <source>
        <dbReference type="Pfam" id="PF14380"/>
    </source>
</evidence>
<organism evidence="10 11">
    <name type="scientific">Vitis vinifera</name>
    <name type="common">Grape</name>
    <dbReference type="NCBI Taxonomy" id="29760"/>
    <lineage>
        <taxon>Eukaryota</taxon>
        <taxon>Viridiplantae</taxon>
        <taxon>Streptophyta</taxon>
        <taxon>Embryophyta</taxon>
        <taxon>Tracheophyta</taxon>
        <taxon>Spermatophyta</taxon>
        <taxon>Magnoliopsida</taxon>
        <taxon>eudicotyledons</taxon>
        <taxon>Gunneridae</taxon>
        <taxon>Pentapetalae</taxon>
        <taxon>rosids</taxon>
        <taxon>Vitales</taxon>
        <taxon>Vitaceae</taxon>
        <taxon>Viteae</taxon>
        <taxon>Vitis</taxon>
    </lineage>
</organism>
<comment type="catalytic activity">
    <reaction evidence="6">
        <text>L-seryl-[protein] + ATP = O-phospho-L-seryl-[protein] + ADP + H(+)</text>
        <dbReference type="Rhea" id="RHEA:17989"/>
        <dbReference type="Rhea" id="RHEA-COMP:9863"/>
        <dbReference type="Rhea" id="RHEA-COMP:11604"/>
        <dbReference type="ChEBI" id="CHEBI:15378"/>
        <dbReference type="ChEBI" id="CHEBI:29999"/>
        <dbReference type="ChEBI" id="CHEBI:30616"/>
        <dbReference type="ChEBI" id="CHEBI:83421"/>
        <dbReference type="ChEBI" id="CHEBI:456216"/>
        <dbReference type="EC" id="2.7.11.1"/>
    </reaction>
</comment>
<evidence type="ECO:0000256" key="4">
    <source>
        <dbReference type="ARBA" id="ARBA00023180"/>
    </source>
</evidence>
<gene>
    <name evidence="10" type="ORF">CK203_000432</name>
</gene>
<evidence type="ECO:0000256" key="2">
    <source>
        <dbReference type="ARBA" id="ARBA00012513"/>
    </source>
</evidence>
<keyword evidence="3 7" id="KW-0732">Signal</keyword>
<feature type="domain" description="Wall-associated receptor kinase galacturonan-binding" evidence="8">
    <location>
        <begin position="29"/>
        <end position="92"/>
    </location>
</feature>
<dbReference type="InterPro" id="IPR025287">
    <property type="entry name" value="WAK_GUB"/>
</dbReference>
<comment type="subcellular location">
    <subcellularLocation>
        <location evidence="1">Membrane</location>
        <topology evidence="1">Single-pass membrane protein</topology>
    </subcellularLocation>
</comment>
<proteinExistence type="predicted"/>
<evidence type="ECO:0000313" key="10">
    <source>
        <dbReference type="EMBL" id="RVX23165.1"/>
    </source>
</evidence>
<evidence type="ECO:0000256" key="3">
    <source>
        <dbReference type="ARBA" id="ARBA00022729"/>
    </source>
</evidence>
<reference evidence="10 11" key="1">
    <citation type="journal article" date="2018" name="PLoS Genet.">
        <title>Population sequencing reveals clonal diversity and ancestral inbreeding in the grapevine cultivar Chardonnay.</title>
        <authorList>
            <person name="Roach M.J."/>
            <person name="Johnson D.L."/>
            <person name="Bohlmann J."/>
            <person name="van Vuuren H.J."/>
            <person name="Jones S.J."/>
            <person name="Pretorius I.S."/>
            <person name="Schmidt S.A."/>
            <person name="Borneman A.R."/>
        </authorList>
    </citation>
    <scope>NUCLEOTIDE SEQUENCE [LARGE SCALE GENOMIC DNA]</scope>
    <source>
        <strain evidence="11">cv. Chardonnay</strain>
        <tissue evidence="10">Leaf</tissue>
    </source>
</reference>
<evidence type="ECO:0000259" key="8">
    <source>
        <dbReference type="Pfam" id="PF13947"/>
    </source>
</evidence>
<evidence type="ECO:0000256" key="1">
    <source>
        <dbReference type="ARBA" id="ARBA00004167"/>
    </source>
</evidence>
<dbReference type="EMBL" id="QGNW01000001">
    <property type="protein sequence ID" value="RVX23165.1"/>
    <property type="molecule type" value="Genomic_DNA"/>
</dbReference>
<evidence type="ECO:0000256" key="5">
    <source>
        <dbReference type="ARBA" id="ARBA00047899"/>
    </source>
</evidence>
<dbReference type="Pfam" id="PF14380">
    <property type="entry name" value="WAK_assoc"/>
    <property type="match status" value="1"/>
</dbReference>
<dbReference type="Proteomes" id="UP000288805">
    <property type="component" value="Unassembled WGS sequence"/>
</dbReference>
<feature type="domain" description="Wall-associated receptor kinase C-terminal" evidence="9">
    <location>
        <begin position="231"/>
        <end position="260"/>
    </location>
</feature>
<dbReference type="PANTHER" id="PTHR33355:SF1">
    <property type="entry name" value="WALL-ASSOCIATED RECEPTOR KINASE-LIKE 15"/>
    <property type="match status" value="1"/>
</dbReference>
<name>A0A438KPP2_VITVI</name>
<evidence type="ECO:0000256" key="6">
    <source>
        <dbReference type="ARBA" id="ARBA00048679"/>
    </source>
</evidence>
<dbReference type="PANTHER" id="PTHR33355">
    <property type="entry name" value="WALL-ASSOCIATED RECEPTOR KINASE CARBOXY-TERMINAL PROTEIN-RELATED"/>
    <property type="match status" value="1"/>
</dbReference>
<dbReference type="AlphaFoldDB" id="A0A438KPP2"/>
<dbReference type="EC" id="2.7.11.1" evidence="2"/>
<feature type="chain" id="PRO_5019225928" description="non-specific serine/threonine protein kinase" evidence="7">
    <location>
        <begin position="25"/>
        <end position="307"/>
    </location>
</feature>
<keyword evidence="4" id="KW-0325">Glycoprotein</keyword>
<feature type="signal peptide" evidence="7">
    <location>
        <begin position="1"/>
        <end position="24"/>
    </location>
</feature>
<dbReference type="GO" id="GO:0004674">
    <property type="term" value="F:protein serine/threonine kinase activity"/>
    <property type="evidence" value="ECO:0007669"/>
    <property type="project" value="UniProtKB-EC"/>
</dbReference>
<accession>A0A438KPP2</accession>